<reference evidence="3" key="1">
    <citation type="submission" date="2020-01" db="EMBL/GenBank/DDBJ databases">
        <title>Draft genome sequence of the Termite Coptotermes fromosanus.</title>
        <authorList>
            <person name="Itakura S."/>
            <person name="Yosikawa Y."/>
            <person name="Umezawa K."/>
        </authorList>
    </citation>
    <scope>NUCLEOTIDE SEQUENCE [LARGE SCALE GENOMIC DNA]</scope>
</reference>
<feature type="compositionally biased region" description="Basic and acidic residues" evidence="1">
    <location>
        <begin position="95"/>
        <end position="119"/>
    </location>
</feature>
<feature type="compositionally biased region" description="Acidic residues" evidence="1">
    <location>
        <begin position="311"/>
        <end position="332"/>
    </location>
</feature>
<keyword evidence="3" id="KW-1185">Reference proteome</keyword>
<dbReference type="SUPFAM" id="SSF50978">
    <property type="entry name" value="WD40 repeat-like"/>
    <property type="match status" value="1"/>
</dbReference>
<feature type="compositionally biased region" description="Polar residues" evidence="1">
    <location>
        <begin position="268"/>
        <end position="286"/>
    </location>
</feature>
<dbReference type="OrthoDB" id="2162425at2759"/>
<dbReference type="GO" id="GO:0005929">
    <property type="term" value="C:cilium"/>
    <property type="evidence" value="ECO:0007669"/>
    <property type="project" value="GOC"/>
</dbReference>
<comment type="caution">
    <text evidence="2">The sequence shown here is derived from an EMBL/GenBank/DDBJ whole genome shotgun (WGS) entry which is preliminary data.</text>
</comment>
<dbReference type="InterPro" id="IPR015943">
    <property type="entry name" value="WD40/YVTN_repeat-like_dom_sf"/>
</dbReference>
<feature type="compositionally biased region" description="Basic and acidic residues" evidence="1">
    <location>
        <begin position="193"/>
        <end position="267"/>
    </location>
</feature>
<dbReference type="GO" id="GO:0045504">
    <property type="term" value="F:dynein heavy chain binding"/>
    <property type="evidence" value="ECO:0007669"/>
    <property type="project" value="InterPro"/>
</dbReference>
<feature type="region of interest" description="Disordered" evidence="1">
    <location>
        <begin position="1"/>
        <end position="364"/>
    </location>
</feature>
<sequence length="1042" mass="117040">MPPDRGALKQSSHSTKQPNITAQSKSVKDDAKNPHSKYELHRGKGSNNTRDLLTSHATKERSQKEDHKPRPSVREKLEVLKSEVEKVKVSSNIVKQDRVRPREPHTSSHMTKETSDKNVKSMSILSQPPGKNLATGGETSRRTEQSHRTSRTAEKPKVTSSTSKGHVKKNEAPSAGLHTRRSDSRHQASTQREAVKTEKLPNKIKHPGERGQNRDLGRQTGRVDKPSRLGRDRTRTRTLSPREVKFTRSGPEGERVQNQRLRQEQKQVFESTAAVSAVTTDSFPQGNDNNDEQKEEHDDDDNDDGGYKYEDDFEDYESDFEDSAASDMSDEGADIRNDDNSSSDDTESEVVELTPRHHPFVEEEKKLDSGNYDLADRRQKTREIQELKMALDRENVALSAHQRIKSQTGEHHIVPSDEGYEEGKVDDKKFPTAVTHLNFINFTNARKRKQEKKATATAKKRGEELLDMIRLDTVNFTLFELAPVPYEVYMKTYGCSDTLQAHVQTNEDNLSEEVQTDEIKYKNKWTQKPVSFQTRKSSVDEITLYSQDHLGVGGDSVEDDCDSWKERLKVDTVRLSQFLLSAGQVVLVLLEEREMPCANKLNKNMMDIPFSDGYISLGVESVPLLADRPISIVCFPRHHANVLLTVHNNIAFGDRQAENLSLCHSMIAIWSILEPSLPQKILVAVCEITAACFNTATANTVFAGHEDGSLCMWDLREKSHCHQVVETEHGEWVLRSPTYNTAEILKDKGHLGKIVALQPLVGTEVESYVSEASELSPTQICSLDEAGTIIVWSVIQSYKQGHLNGMPYLDLGLAHWGRVRLVCSSAFSLTDTIPLDHNLRFNLTCSDLQLDARDHTHLYIGTNTGYVVHSLKSGGKPTPQFYIPNVDEFAEVKCIEACPYGEPYFLVGCGMGTVRLHSQASDKPLATLAGTGDPIGEGQPVVAIQWSHSKPFIFFALDSSSRIHVWDLNRSDIYPMYTVPFGTVTAMQLSPHVGDTKNSPYLALATGPGRVEVHQLKQEYYSQTPDEISREMEKFVHYTSRL</sequence>
<feature type="compositionally biased region" description="Basic and acidic residues" evidence="1">
    <location>
        <begin position="139"/>
        <end position="157"/>
    </location>
</feature>
<dbReference type="InParanoid" id="A0A6L2PLK5"/>
<feature type="compositionally biased region" description="Acidic residues" evidence="1">
    <location>
        <begin position="341"/>
        <end position="350"/>
    </location>
</feature>
<dbReference type="GO" id="GO:0005868">
    <property type="term" value="C:cytoplasmic dynein complex"/>
    <property type="evidence" value="ECO:0007669"/>
    <property type="project" value="InterPro"/>
</dbReference>
<dbReference type="PANTHER" id="PTHR16022:SF0">
    <property type="entry name" value="CYTOPLASMIC DYNEIN 2 INTERMEDIATE CHAIN 1"/>
    <property type="match status" value="1"/>
</dbReference>
<dbReference type="Proteomes" id="UP000502823">
    <property type="component" value="Unassembled WGS sequence"/>
</dbReference>
<feature type="compositionally biased region" description="Basic and acidic residues" evidence="1">
    <location>
        <begin position="26"/>
        <end position="42"/>
    </location>
</feature>
<dbReference type="Gene3D" id="2.130.10.10">
    <property type="entry name" value="YVTN repeat-like/Quinoprotein amine dehydrogenase"/>
    <property type="match status" value="2"/>
</dbReference>
<dbReference type="AlphaFoldDB" id="A0A6L2PLK5"/>
<accession>A0A6L2PLK5</accession>
<dbReference type="GO" id="GO:0045503">
    <property type="term" value="F:dynein light chain binding"/>
    <property type="evidence" value="ECO:0007669"/>
    <property type="project" value="InterPro"/>
</dbReference>
<organism evidence="2 3">
    <name type="scientific">Coptotermes formosanus</name>
    <name type="common">Formosan subterranean termite</name>
    <dbReference type="NCBI Taxonomy" id="36987"/>
    <lineage>
        <taxon>Eukaryota</taxon>
        <taxon>Metazoa</taxon>
        <taxon>Ecdysozoa</taxon>
        <taxon>Arthropoda</taxon>
        <taxon>Hexapoda</taxon>
        <taxon>Insecta</taxon>
        <taxon>Pterygota</taxon>
        <taxon>Neoptera</taxon>
        <taxon>Polyneoptera</taxon>
        <taxon>Dictyoptera</taxon>
        <taxon>Blattodea</taxon>
        <taxon>Blattoidea</taxon>
        <taxon>Termitoidae</taxon>
        <taxon>Rhinotermitidae</taxon>
        <taxon>Coptotermes</taxon>
    </lineage>
</organism>
<dbReference type="PANTHER" id="PTHR16022">
    <property type="entry name" value="WD REPEAT DOMAIN 60"/>
    <property type="match status" value="1"/>
</dbReference>
<evidence type="ECO:0000256" key="1">
    <source>
        <dbReference type="SAM" id="MobiDB-lite"/>
    </source>
</evidence>
<dbReference type="GO" id="GO:0042073">
    <property type="term" value="P:intraciliary transport"/>
    <property type="evidence" value="ECO:0007669"/>
    <property type="project" value="InterPro"/>
</dbReference>
<feature type="compositionally biased region" description="Basic and acidic residues" evidence="1">
    <location>
        <begin position="57"/>
        <end position="88"/>
    </location>
</feature>
<dbReference type="InterPro" id="IPR042505">
    <property type="entry name" value="DYNC2I1"/>
</dbReference>
<dbReference type="SMART" id="SM00320">
    <property type="entry name" value="WD40"/>
    <property type="match status" value="3"/>
</dbReference>
<evidence type="ECO:0000313" key="3">
    <source>
        <dbReference type="Proteomes" id="UP000502823"/>
    </source>
</evidence>
<dbReference type="EMBL" id="BLKM01005126">
    <property type="protein sequence ID" value="GFG33473.1"/>
    <property type="molecule type" value="Genomic_DNA"/>
</dbReference>
<dbReference type="InterPro" id="IPR036322">
    <property type="entry name" value="WD40_repeat_dom_sf"/>
</dbReference>
<evidence type="ECO:0008006" key="4">
    <source>
        <dbReference type="Google" id="ProtNLM"/>
    </source>
</evidence>
<feature type="compositionally biased region" description="Polar residues" evidence="1">
    <location>
        <begin position="9"/>
        <end position="25"/>
    </location>
</feature>
<protein>
    <recommendedName>
        <fullName evidence="4">WD repeat-containing protein 60</fullName>
    </recommendedName>
</protein>
<proteinExistence type="predicted"/>
<name>A0A6L2PLK5_COPFO</name>
<gene>
    <name evidence="2" type="ORF">Cfor_06760</name>
</gene>
<evidence type="ECO:0000313" key="2">
    <source>
        <dbReference type="EMBL" id="GFG33473.1"/>
    </source>
</evidence>
<feature type="compositionally biased region" description="Polar residues" evidence="1">
    <location>
        <begin position="45"/>
        <end position="56"/>
    </location>
</feature>
<dbReference type="InterPro" id="IPR001680">
    <property type="entry name" value="WD40_rpt"/>
</dbReference>